<protein>
    <submittedName>
        <fullName evidence="8">Mechanosensitive ion channel protein MscS</fullName>
    </submittedName>
</protein>
<evidence type="ECO:0000313" key="9">
    <source>
        <dbReference type="Proteomes" id="UP000245934"/>
    </source>
</evidence>
<keyword evidence="3 6" id="KW-0812">Transmembrane</keyword>
<keyword evidence="5 6" id="KW-0472">Membrane</keyword>
<comment type="caution">
    <text evidence="8">The sequence shown here is derived from an EMBL/GenBank/DDBJ whole genome shotgun (WGS) entry which is preliminary data.</text>
</comment>
<evidence type="ECO:0000256" key="3">
    <source>
        <dbReference type="ARBA" id="ARBA00022692"/>
    </source>
</evidence>
<dbReference type="InterPro" id="IPR023408">
    <property type="entry name" value="MscS_beta-dom_sf"/>
</dbReference>
<dbReference type="SUPFAM" id="SSF82689">
    <property type="entry name" value="Mechanosensitive channel protein MscS (YggB), C-terminal domain"/>
    <property type="match status" value="1"/>
</dbReference>
<name>A0A2V2MUN3_9EURY</name>
<dbReference type="Pfam" id="PF00924">
    <property type="entry name" value="MS_channel_2nd"/>
    <property type="match status" value="1"/>
</dbReference>
<evidence type="ECO:0000256" key="2">
    <source>
        <dbReference type="ARBA" id="ARBA00022475"/>
    </source>
</evidence>
<keyword evidence="4 6" id="KW-1133">Transmembrane helix</keyword>
<evidence type="ECO:0000256" key="1">
    <source>
        <dbReference type="ARBA" id="ARBA00004651"/>
    </source>
</evidence>
<dbReference type="GO" id="GO:0005886">
    <property type="term" value="C:plasma membrane"/>
    <property type="evidence" value="ECO:0007669"/>
    <property type="project" value="UniProtKB-SubCell"/>
</dbReference>
<comment type="subcellular location">
    <subcellularLocation>
        <location evidence="1">Cell membrane</location>
        <topology evidence="1">Multi-pass membrane protein</topology>
    </subcellularLocation>
</comment>
<dbReference type="GO" id="GO:0008381">
    <property type="term" value="F:mechanosensitive monoatomic ion channel activity"/>
    <property type="evidence" value="ECO:0007669"/>
    <property type="project" value="InterPro"/>
</dbReference>
<dbReference type="InterPro" id="IPR045275">
    <property type="entry name" value="MscS_archaea/bacteria_type"/>
</dbReference>
<dbReference type="PANTHER" id="PTHR30221:SF1">
    <property type="entry name" value="SMALL-CONDUCTANCE MECHANOSENSITIVE CHANNEL"/>
    <property type="match status" value="1"/>
</dbReference>
<feature type="domain" description="Mechanosensitive ion channel MscS" evidence="7">
    <location>
        <begin position="110"/>
        <end position="172"/>
    </location>
</feature>
<dbReference type="Gene3D" id="1.10.287.1260">
    <property type="match status" value="1"/>
</dbReference>
<dbReference type="InterPro" id="IPR010920">
    <property type="entry name" value="LSM_dom_sf"/>
</dbReference>
<dbReference type="OrthoDB" id="11475at2157"/>
<feature type="transmembrane region" description="Helical" evidence="6">
    <location>
        <begin position="60"/>
        <end position="82"/>
    </location>
</feature>
<dbReference type="GeneID" id="97608261"/>
<evidence type="ECO:0000256" key="6">
    <source>
        <dbReference type="SAM" id="Phobius"/>
    </source>
</evidence>
<reference evidence="8 9" key="1">
    <citation type="submission" date="2018-05" db="EMBL/GenBank/DDBJ databases">
        <title>Draft genome of Methanospirillum stamsii Pt1.</title>
        <authorList>
            <person name="Dueholm M.S."/>
            <person name="Nielsen P.H."/>
            <person name="Bakmann L.F."/>
            <person name="Otzen D.E."/>
        </authorList>
    </citation>
    <scope>NUCLEOTIDE SEQUENCE [LARGE SCALE GENOMIC DNA]</scope>
    <source>
        <strain evidence="8 9">Pt1</strain>
    </source>
</reference>
<proteinExistence type="predicted"/>
<keyword evidence="2" id="KW-1003">Cell membrane</keyword>
<dbReference type="EMBL" id="QGMZ01000050">
    <property type="protein sequence ID" value="PWR69895.1"/>
    <property type="molecule type" value="Genomic_DNA"/>
</dbReference>
<dbReference type="InterPro" id="IPR011066">
    <property type="entry name" value="MscS_channel_C_sf"/>
</dbReference>
<sequence>MGMNDSYPGGVSGVIADPISGDYTSLLLYIILLYLFTFILAFVVGHILQQFSELFSKDRVTIKMLIPLVKIGFYCIASWFALTAILDPSYAEMIAFFGLFGAAMGYGLKDLFSNIIGGIIIIVEKPYQIGDKISFGEYYGEVTDIGLRTTRLVTPSDDVVTIPNYQIFSGTVSSGNFGKTAMMVVTDLFIDNTSDYSRAQILVRETIASSPYVIISDEFPYTVLIQSFPFYHRIRAKAYVTDHRYEFEYQSDLHQRAWDAMKNENIRSPPYPGVLMDEQHEQSKKFGNPGDKVV</sequence>
<dbReference type="Gene3D" id="2.30.30.60">
    <property type="match status" value="1"/>
</dbReference>
<dbReference type="RefSeq" id="WP_109942283.1">
    <property type="nucleotide sequence ID" value="NZ_CP176366.1"/>
</dbReference>
<evidence type="ECO:0000256" key="5">
    <source>
        <dbReference type="ARBA" id="ARBA00023136"/>
    </source>
</evidence>
<evidence type="ECO:0000256" key="4">
    <source>
        <dbReference type="ARBA" id="ARBA00022989"/>
    </source>
</evidence>
<dbReference type="SUPFAM" id="SSF50182">
    <property type="entry name" value="Sm-like ribonucleoproteins"/>
    <property type="match status" value="1"/>
</dbReference>
<feature type="transmembrane region" description="Helical" evidence="6">
    <location>
        <begin position="26"/>
        <end position="48"/>
    </location>
</feature>
<keyword evidence="9" id="KW-1185">Reference proteome</keyword>
<organism evidence="8 9">
    <name type="scientific">Methanospirillum stamsii</name>
    <dbReference type="NCBI Taxonomy" id="1277351"/>
    <lineage>
        <taxon>Archaea</taxon>
        <taxon>Methanobacteriati</taxon>
        <taxon>Methanobacteriota</taxon>
        <taxon>Stenosarchaea group</taxon>
        <taxon>Methanomicrobia</taxon>
        <taxon>Methanomicrobiales</taxon>
        <taxon>Methanospirillaceae</taxon>
        <taxon>Methanospirillum</taxon>
    </lineage>
</organism>
<evidence type="ECO:0000313" key="8">
    <source>
        <dbReference type="EMBL" id="PWR69895.1"/>
    </source>
</evidence>
<dbReference type="InterPro" id="IPR006685">
    <property type="entry name" value="MscS_channel_2nd"/>
</dbReference>
<accession>A0A2V2MUN3</accession>
<evidence type="ECO:0000259" key="7">
    <source>
        <dbReference type="Pfam" id="PF00924"/>
    </source>
</evidence>
<dbReference type="Proteomes" id="UP000245934">
    <property type="component" value="Unassembled WGS sequence"/>
</dbReference>
<dbReference type="AlphaFoldDB" id="A0A2V2MUN3"/>
<dbReference type="PANTHER" id="PTHR30221">
    <property type="entry name" value="SMALL-CONDUCTANCE MECHANOSENSITIVE CHANNEL"/>
    <property type="match status" value="1"/>
</dbReference>
<gene>
    <name evidence="8" type="ORF">DLD82_16755</name>
</gene>